<proteinExistence type="predicted"/>
<dbReference type="PANTHER" id="PTHR39472">
    <property type="entry name" value="EXPRESSED PROTEIN"/>
    <property type="match status" value="1"/>
</dbReference>
<feature type="compositionally biased region" description="Low complexity" evidence="2">
    <location>
        <begin position="66"/>
        <end position="76"/>
    </location>
</feature>
<sequence>MNFLHPPAPPSSAAPTAPSTSHSPSPSTSPSHPREPPTQQPPAPPQRPQPQPHYQSGDNPPRPERQQQQQQQQQQQHHFVIYNVNQDAAQFEASQRAAAEATARAVQAQHQHIQLQNLLAYANGHPAAMNGMNGAGPAMQGPGVNAGAAMAVGPTPAGHQAELNIIYGLVEELSRQLAENRRQTEDIVSGIGRVRNRAHERGLGNDEVLGEIADDIYAQEPNLEALLSVLTESLDRAKTSRDANFALLTSYARILSGLLSQFHNYKQKHIADVSAWHRSYRSQLAETRAENSRLREQIWEMQEHAGRANKLLREFRKRYDEDEARNDRRIDEKAKKQEIRFWRRMAMPDVPDDDAALWSDDDDLVDPVEKERLKEVERKVAEQQLAGMGSGDSQQGEDSEGEDGPGQGHHGMGFIGGVAMEREGSLPTPPPRPASTGSTGGQAG</sequence>
<dbReference type="Proteomes" id="UP000829685">
    <property type="component" value="Unassembled WGS sequence"/>
</dbReference>
<evidence type="ECO:0000256" key="1">
    <source>
        <dbReference type="SAM" id="Coils"/>
    </source>
</evidence>
<dbReference type="EMBL" id="JAFIMR010000004">
    <property type="protein sequence ID" value="KAI1879295.1"/>
    <property type="molecule type" value="Genomic_DNA"/>
</dbReference>
<evidence type="ECO:0000256" key="2">
    <source>
        <dbReference type="SAM" id="MobiDB-lite"/>
    </source>
</evidence>
<feature type="coiled-coil region" evidence="1">
    <location>
        <begin position="277"/>
        <end position="304"/>
    </location>
</feature>
<dbReference type="AlphaFoldDB" id="A0A9P9WUJ8"/>
<keyword evidence="4" id="KW-1185">Reference proteome</keyword>
<organism evidence="3 4">
    <name type="scientific">Neoarthrinium moseri</name>
    <dbReference type="NCBI Taxonomy" id="1658444"/>
    <lineage>
        <taxon>Eukaryota</taxon>
        <taxon>Fungi</taxon>
        <taxon>Dikarya</taxon>
        <taxon>Ascomycota</taxon>
        <taxon>Pezizomycotina</taxon>
        <taxon>Sordariomycetes</taxon>
        <taxon>Xylariomycetidae</taxon>
        <taxon>Amphisphaeriales</taxon>
        <taxon>Apiosporaceae</taxon>
        <taxon>Neoarthrinium</taxon>
    </lineage>
</organism>
<comment type="caution">
    <text evidence="3">The sequence shown here is derived from an EMBL/GenBank/DDBJ whole genome shotgun (WGS) entry which is preliminary data.</text>
</comment>
<protein>
    <submittedName>
        <fullName evidence="3">Uncharacterized protein</fullName>
    </submittedName>
</protein>
<feature type="compositionally biased region" description="Low complexity" evidence="2">
    <location>
        <begin position="13"/>
        <end position="31"/>
    </location>
</feature>
<accession>A0A9P9WUJ8</accession>
<feature type="compositionally biased region" description="Pro residues" evidence="2">
    <location>
        <begin position="1"/>
        <end position="12"/>
    </location>
</feature>
<gene>
    <name evidence="3" type="ORF">JX265_002249</name>
</gene>
<reference evidence="3" key="1">
    <citation type="submission" date="2021-03" db="EMBL/GenBank/DDBJ databases">
        <title>Revisited historic fungal species revealed as producer of novel bioactive compounds through whole genome sequencing and comparative genomics.</title>
        <authorList>
            <person name="Vignolle G.A."/>
            <person name="Hochenegger N."/>
            <person name="Mach R.L."/>
            <person name="Mach-Aigner A.R."/>
            <person name="Javad Rahimi M."/>
            <person name="Salim K.A."/>
            <person name="Chan C.M."/>
            <person name="Lim L.B.L."/>
            <person name="Cai F."/>
            <person name="Druzhinina I.S."/>
            <person name="U'Ren J.M."/>
            <person name="Derntl C."/>
        </authorList>
    </citation>
    <scope>NUCLEOTIDE SEQUENCE</scope>
    <source>
        <strain evidence="3">TUCIM 5799</strain>
    </source>
</reference>
<feature type="region of interest" description="Disordered" evidence="2">
    <location>
        <begin position="1"/>
        <end position="76"/>
    </location>
</feature>
<dbReference type="PANTHER" id="PTHR39472:SF1">
    <property type="entry name" value="EXPRESSED PROTEIN"/>
    <property type="match status" value="1"/>
</dbReference>
<name>A0A9P9WUJ8_9PEZI</name>
<keyword evidence="1" id="KW-0175">Coiled coil</keyword>
<evidence type="ECO:0000313" key="3">
    <source>
        <dbReference type="EMBL" id="KAI1879295.1"/>
    </source>
</evidence>
<evidence type="ECO:0000313" key="4">
    <source>
        <dbReference type="Proteomes" id="UP000829685"/>
    </source>
</evidence>
<feature type="region of interest" description="Disordered" evidence="2">
    <location>
        <begin position="379"/>
        <end position="444"/>
    </location>
</feature>
<feature type="compositionally biased region" description="Pro residues" evidence="2">
    <location>
        <begin position="36"/>
        <end position="51"/>
    </location>
</feature>
<feature type="compositionally biased region" description="Gly residues" evidence="2">
    <location>
        <begin position="404"/>
        <end position="416"/>
    </location>
</feature>